<proteinExistence type="predicted"/>
<gene>
    <name evidence="7" type="ORF">HMPREF1981_03075</name>
</gene>
<dbReference type="Gene3D" id="3.40.30.10">
    <property type="entry name" value="Glutaredoxin"/>
    <property type="match status" value="1"/>
</dbReference>
<accession>U2DPR9</accession>
<reference evidence="7 8" key="1">
    <citation type="submission" date="2013-08" db="EMBL/GenBank/DDBJ databases">
        <authorList>
            <person name="Weinstock G."/>
            <person name="Sodergren E."/>
            <person name="Wylie T."/>
            <person name="Fulton L."/>
            <person name="Fulton R."/>
            <person name="Fronick C."/>
            <person name="O'Laughlin M."/>
            <person name="Godfrey J."/>
            <person name="Miner T."/>
            <person name="Herter B."/>
            <person name="Appelbaum E."/>
            <person name="Cordes M."/>
            <person name="Lek S."/>
            <person name="Wollam A."/>
            <person name="Pepin K.H."/>
            <person name="Palsikar V.B."/>
            <person name="Mitreva M."/>
            <person name="Wilson R.K."/>
        </authorList>
    </citation>
    <scope>NUCLEOTIDE SEQUENCE [LARGE SCALE GENOMIC DNA]</scope>
    <source>
        <strain evidence="7 8">F0041</strain>
    </source>
</reference>
<evidence type="ECO:0000313" key="8">
    <source>
        <dbReference type="Proteomes" id="UP000016496"/>
    </source>
</evidence>
<dbReference type="PANTHER" id="PTHR42852">
    <property type="entry name" value="THIOL:DISULFIDE INTERCHANGE PROTEIN DSBE"/>
    <property type="match status" value="1"/>
</dbReference>
<evidence type="ECO:0000256" key="2">
    <source>
        <dbReference type="ARBA" id="ARBA00022748"/>
    </source>
</evidence>
<name>U2DPR9_9BACE</name>
<keyword evidence="2" id="KW-0201">Cytochrome c-type biogenesis</keyword>
<sequence>MKRFFLRIILFLCASSAAAQKYKIEGSAPDMEGKTVYLGEMKSRNKFEKVDSALVSGGLFRMEKPLPGVKRITILIGSSTKTFLLDENPIYITYLLKEEQVKGKSIRLPEITVRGDKDQELFELMTKTLSQEMYAMLAISFMGKDKDVNAPENKVLADSIGEIYIMAKEQTRKTFDSIVTHYPDSYVSGLILNDFLAKERPVTEMQNLYGLLSDRVKRSNIGQTLKRTIQAMLAVGVGKQAPDFMLETPEGEKLLLSALRGKCVLIDFWASWCAPCLREAPNIKRVYEKYRDSGFEVLSVSLDKKNDQWKQAIQKHRLDWLHVSSLQGWKCPVARLYQVSAIPAMFLVDREGNIVSTEARGEMLEQEVEKLCK</sequence>
<feature type="chain" id="PRO_5004625174" evidence="5">
    <location>
        <begin position="20"/>
        <end position="373"/>
    </location>
</feature>
<dbReference type="InterPro" id="IPR017937">
    <property type="entry name" value="Thioredoxin_CS"/>
</dbReference>
<keyword evidence="5" id="KW-0732">Signal</keyword>
<dbReference type="InterPro" id="IPR013766">
    <property type="entry name" value="Thioredoxin_domain"/>
</dbReference>
<dbReference type="PROSITE" id="PS51352">
    <property type="entry name" value="THIOREDOXIN_2"/>
    <property type="match status" value="1"/>
</dbReference>
<evidence type="ECO:0000313" key="7">
    <source>
        <dbReference type="EMBL" id="ERI81686.1"/>
    </source>
</evidence>
<dbReference type="Pfam" id="PF14289">
    <property type="entry name" value="DUF4369"/>
    <property type="match status" value="1"/>
</dbReference>
<dbReference type="InterPro" id="IPR000866">
    <property type="entry name" value="AhpC/TSA"/>
</dbReference>
<keyword evidence="3" id="KW-1015">Disulfide bond</keyword>
<dbReference type="GO" id="GO:0017004">
    <property type="term" value="P:cytochrome complex assembly"/>
    <property type="evidence" value="ECO:0007669"/>
    <property type="project" value="UniProtKB-KW"/>
</dbReference>
<comment type="caution">
    <text evidence="7">The sequence shown here is derived from an EMBL/GenBank/DDBJ whole genome shotgun (WGS) entry which is preliminary data.</text>
</comment>
<feature type="domain" description="Thioredoxin" evidence="6">
    <location>
        <begin position="235"/>
        <end position="373"/>
    </location>
</feature>
<dbReference type="InterPro" id="IPR025380">
    <property type="entry name" value="DUF4369"/>
</dbReference>
<keyword evidence="4" id="KW-0676">Redox-active center</keyword>
<evidence type="ECO:0000256" key="5">
    <source>
        <dbReference type="SAM" id="SignalP"/>
    </source>
</evidence>
<evidence type="ECO:0000256" key="4">
    <source>
        <dbReference type="ARBA" id="ARBA00023284"/>
    </source>
</evidence>
<dbReference type="InterPro" id="IPR050553">
    <property type="entry name" value="Thioredoxin_ResA/DsbE_sf"/>
</dbReference>
<dbReference type="GO" id="GO:0030313">
    <property type="term" value="C:cell envelope"/>
    <property type="evidence" value="ECO:0007669"/>
    <property type="project" value="UniProtKB-SubCell"/>
</dbReference>
<dbReference type="Proteomes" id="UP000016496">
    <property type="component" value="Unassembled WGS sequence"/>
</dbReference>
<dbReference type="GeneID" id="99753602"/>
<dbReference type="PANTHER" id="PTHR42852:SF6">
    <property type="entry name" value="THIOL:DISULFIDE INTERCHANGE PROTEIN DSBE"/>
    <property type="match status" value="1"/>
</dbReference>
<evidence type="ECO:0000259" key="6">
    <source>
        <dbReference type="PROSITE" id="PS51352"/>
    </source>
</evidence>
<organism evidence="7 8">
    <name type="scientific">Bacteroides pyogenes F0041</name>
    <dbReference type="NCBI Taxonomy" id="1321819"/>
    <lineage>
        <taxon>Bacteria</taxon>
        <taxon>Pseudomonadati</taxon>
        <taxon>Bacteroidota</taxon>
        <taxon>Bacteroidia</taxon>
        <taxon>Bacteroidales</taxon>
        <taxon>Bacteroidaceae</taxon>
        <taxon>Bacteroides</taxon>
    </lineage>
</organism>
<dbReference type="SUPFAM" id="SSF52833">
    <property type="entry name" value="Thioredoxin-like"/>
    <property type="match status" value="1"/>
</dbReference>
<dbReference type="OrthoDB" id="9794348at2"/>
<evidence type="ECO:0000256" key="1">
    <source>
        <dbReference type="ARBA" id="ARBA00004196"/>
    </source>
</evidence>
<dbReference type="Pfam" id="PF00578">
    <property type="entry name" value="AhpC-TSA"/>
    <property type="match status" value="1"/>
</dbReference>
<dbReference type="InterPro" id="IPR036249">
    <property type="entry name" value="Thioredoxin-like_sf"/>
</dbReference>
<comment type="subcellular location">
    <subcellularLocation>
        <location evidence="1">Cell envelope</location>
    </subcellularLocation>
</comment>
<protein>
    <submittedName>
        <fullName evidence="7">Antioxidant, AhpC/TSA family</fullName>
    </submittedName>
</protein>
<dbReference type="AlphaFoldDB" id="U2DPR9"/>
<dbReference type="PATRIC" id="fig|1321819.3.peg.2844"/>
<evidence type="ECO:0000256" key="3">
    <source>
        <dbReference type="ARBA" id="ARBA00023157"/>
    </source>
</evidence>
<feature type="signal peptide" evidence="5">
    <location>
        <begin position="1"/>
        <end position="19"/>
    </location>
</feature>
<dbReference type="EMBL" id="AWSV01000155">
    <property type="protein sequence ID" value="ERI81686.1"/>
    <property type="molecule type" value="Genomic_DNA"/>
</dbReference>
<dbReference type="RefSeq" id="WP_021646834.1">
    <property type="nucleotide sequence ID" value="NZ_KE993153.1"/>
</dbReference>
<dbReference type="CDD" id="cd02966">
    <property type="entry name" value="TlpA_like_family"/>
    <property type="match status" value="1"/>
</dbReference>
<dbReference type="GO" id="GO:0016209">
    <property type="term" value="F:antioxidant activity"/>
    <property type="evidence" value="ECO:0007669"/>
    <property type="project" value="InterPro"/>
</dbReference>
<dbReference type="PROSITE" id="PS00194">
    <property type="entry name" value="THIOREDOXIN_1"/>
    <property type="match status" value="1"/>
</dbReference>
<dbReference type="HOGENOM" id="CLU_042529_1_0_10"/>
<dbReference type="GO" id="GO:0016491">
    <property type="term" value="F:oxidoreductase activity"/>
    <property type="evidence" value="ECO:0007669"/>
    <property type="project" value="InterPro"/>
</dbReference>